<keyword evidence="3" id="KW-1185">Reference proteome</keyword>
<reference evidence="3" key="1">
    <citation type="journal article" date="2019" name="Int. J. Syst. Evol. Microbiol.">
        <title>The Global Catalogue of Microorganisms (GCM) 10K type strain sequencing project: providing services to taxonomists for standard genome sequencing and annotation.</title>
        <authorList>
            <consortium name="The Broad Institute Genomics Platform"/>
            <consortium name="The Broad Institute Genome Sequencing Center for Infectious Disease"/>
            <person name="Wu L."/>
            <person name="Ma J."/>
        </authorList>
    </citation>
    <scope>NUCLEOTIDE SEQUENCE [LARGE SCALE GENOMIC DNA]</scope>
    <source>
        <strain evidence="3">KCTC 42082</strain>
    </source>
</reference>
<gene>
    <name evidence="2" type="ORF">GCM10010082_08970</name>
</gene>
<evidence type="ECO:0000313" key="2">
    <source>
        <dbReference type="EMBL" id="GHC19525.1"/>
    </source>
</evidence>
<evidence type="ECO:0000313" key="3">
    <source>
        <dbReference type="Proteomes" id="UP000604243"/>
    </source>
</evidence>
<feature type="region of interest" description="Disordered" evidence="1">
    <location>
        <begin position="1"/>
        <end position="28"/>
    </location>
</feature>
<sequence length="79" mass="8846">MSSQAENRTGRWNRPSKARPQVQGTLPGRQYVATMKGPEGETFWQIQEARSESLLEAWSKPDARGTKTVRNDITVGEGQ</sequence>
<protein>
    <submittedName>
        <fullName evidence="2">Uncharacterized protein</fullName>
    </submittedName>
</protein>
<dbReference type="EMBL" id="BMZM01000001">
    <property type="protein sequence ID" value="GHC19525.1"/>
    <property type="molecule type" value="Genomic_DNA"/>
</dbReference>
<name>A0ABQ3FDC3_9GAMM</name>
<comment type="caution">
    <text evidence="2">The sequence shown here is derived from an EMBL/GenBank/DDBJ whole genome shotgun (WGS) entry which is preliminary data.</text>
</comment>
<evidence type="ECO:0000256" key="1">
    <source>
        <dbReference type="SAM" id="MobiDB-lite"/>
    </source>
</evidence>
<accession>A0ABQ3FDC3</accession>
<dbReference type="Proteomes" id="UP000604243">
    <property type="component" value="Unassembled WGS sequence"/>
</dbReference>
<proteinExistence type="predicted"/>
<organism evidence="2 3">
    <name type="scientific">Kushneria pakistanensis</name>
    <dbReference type="NCBI Taxonomy" id="1508770"/>
    <lineage>
        <taxon>Bacteria</taxon>
        <taxon>Pseudomonadati</taxon>
        <taxon>Pseudomonadota</taxon>
        <taxon>Gammaproteobacteria</taxon>
        <taxon>Oceanospirillales</taxon>
        <taxon>Halomonadaceae</taxon>
        <taxon>Kushneria</taxon>
    </lineage>
</organism>